<evidence type="ECO:0000256" key="1">
    <source>
        <dbReference type="ARBA" id="ARBA00023016"/>
    </source>
</evidence>
<dbReference type="Gene3D" id="2.60.40.790">
    <property type="match status" value="1"/>
</dbReference>
<gene>
    <name evidence="5" type="ORF">H9L12_08430</name>
</gene>
<evidence type="ECO:0000313" key="5">
    <source>
        <dbReference type="EMBL" id="QNN64357.1"/>
    </source>
</evidence>
<evidence type="ECO:0000256" key="3">
    <source>
        <dbReference type="RuleBase" id="RU003616"/>
    </source>
</evidence>
<accession>A0A7G9S932</accession>
<dbReference type="InterPro" id="IPR044587">
    <property type="entry name" value="HSP21-like"/>
</dbReference>
<dbReference type="PROSITE" id="PS01031">
    <property type="entry name" value="SHSP"/>
    <property type="match status" value="1"/>
</dbReference>
<dbReference type="GO" id="GO:0009408">
    <property type="term" value="P:response to heat"/>
    <property type="evidence" value="ECO:0007669"/>
    <property type="project" value="InterPro"/>
</dbReference>
<dbReference type="PANTHER" id="PTHR46733">
    <property type="entry name" value="26.5 KDA HEAT SHOCK PROTEIN, MITOCHONDRIAL"/>
    <property type="match status" value="1"/>
</dbReference>
<dbReference type="EMBL" id="CP060717">
    <property type="protein sequence ID" value="QNN64357.1"/>
    <property type="molecule type" value="Genomic_DNA"/>
</dbReference>
<name>A0A7G9S932_9SPHN</name>
<keyword evidence="1" id="KW-0346">Stress response</keyword>
<dbReference type="Pfam" id="PF00011">
    <property type="entry name" value="HSP20"/>
    <property type="match status" value="1"/>
</dbReference>
<feature type="domain" description="SHSP" evidence="4">
    <location>
        <begin position="53"/>
        <end position="167"/>
    </location>
</feature>
<dbReference type="AlphaFoldDB" id="A0A7G9S932"/>
<dbReference type="PANTHER" id="PTHR46733:SF4">
    <property type="entry name" value="HEAT SHOCK PROTEIN 21, CHLOROPLASTIC"/>
    <property type="match status" value="1"/>
</dbReference>
<dbReference type="InterPro" id="IPR008978">
    <property type="entry name" value="HSP20-like_chaperone"/>
</dbReference>
<evidence type="ECO:0000259" key="4">
    <source>
        <dbReference type="PROSITE" id="PS01031"/>
    </source>
</evidence>
<dbReference type="SUPFAM" id="SSF49764">
    <property type="entry name" value="HSP20-like chaperones"/>
    <property type="match status" value="1"/>
</dbReference>
<evidence type="ECO:0000256" key="2">
    <source>
        <dbReference type="PROSITE-ProRule" id="PRU00285"/>
    </source>
</evidence>
<dbReference type="CDD" id="cd06464">
    <property type="entry name" value="ACD_sHsps-like"/>
    <property type="match status" value="1"/>
</dbReference>
<dbReference type="RefSeq" id="WP_187541357.1">
    <property type="nucleotide sequence ID" value="NZ_CP060717.1"/>
</dbReference>
<dbReference type="Proteomes" id="UP000515955">
    <property type="component" value="Chromosome"/>
</dbReference>
<dbReference type="InterPro" id="IPR002068">
    <property type="entry name" value="A-crystallin/Hsp20_dom"/>
</dbReference>
<keyword evidence="6" id="KW-1185">Reference proteome</keyword>
<protein>
    <submittedName>
        <fullName evidence="5">Hsp20/alpha crystallin family protein</fullName>
    </submittedName>
</protein>
<reference evidence="5 6" key="1">
    <citation type="submission" date="2020-08" db="EMBL/GenBank/DDBJ databases">
        <title>Genome sequence of Sphingomonas rhizophila KACC 19189T.</title>
        <authorList>
            <person name="Hyun D.-W."/>
            <person name="Bae J.-W."/>
        </authorList>
    </citation>
    <scope>NUCLEOTIDE SEQUENCE [LARGE SCALE GENOMIC DNA]</scope>
    <source>
        <strain evidence="5 6">KACC 19189</strain>
    </source>
</reference>
<dbReference type="KEGG" id="srhi:H9L12_08430"/>
<evidence type="ECO:0000313" key="6">
    <source>
        <dbReference type="Proteomes" id="UP000515955"/>
    </source>
</evidence>
<comment type="similarity">
    <text evidence="2 3">Belongs to the small heat shock protein (HSP20) family.</text>
</comment>
<sequence length="167" mass="18993">MSRTNQVMDRPVARRGVPSFTESLVEPLARLRSEVDRMFDDFPPRLPAMRFVLPKGMLVPAVEMTETKKTYKLNVEVPGMDATDIEMHVQEDAILISGEKKEYRDEDEKGYSYSERSYGVFERRIELPPGADAKGIKAKVRNGVLHITVPKKPEAASERKRIEIESA</sequence>
<organism evidence="5 6">
    <name type="scientific">Sphingomonas rhizophila</name>
    <dbReference type="NCBI Taxonomy" id="2071607"/>
    <lineage>
        <taxon>Bacteria</taxon>
        <taxon>Pseudomonadati</taxon>
        <taxon>Pseudomonadota</taxon>
        <taxon>Alphaproteobacteria</taxon>
        <taxon>Sphingomonadales</taxon>
        <taxon>Sphingomonadaceae</taxon>
        <taxon>Sphingomonas</taxon>
    </lineage>
</organism>
<proteinExistence type="inferred from homology"/>